<dbReference type="RefSeq" id="WP_273600793.1">
    <property type="nucleotide sequence ID" value="NZ_JAQQXT010000007.1"/>
</dbReference>
<keyword evidence="3" id="KW-1185">Reference proteome</keyword>
<evidence type="ECO:0000313" key="3">
    <source>
        <dbReference type="Proteomes" id="UP001221189"/>
    </source>
</evidence>
<sequence length="108" mass="12240">MNTCFILVNALPAWLRLSRGQRAEVFAQEVLSLLPQHPGIQLRHFDAEAYSAVCSDVLMCEVPDAKALHFFIEGLRDSAIYTTPYFEIVHIIPTWEGGYRAYEVAQVL</sequence>
<name>A0ABT5KFB9_9BURK</name>
<dbReference type="InterPro" id="IPR031409">
    <property type="entry name" value="Darcynin"/>
</dbReference>
<gene>
    <name evidence="2" type="ORF">PRZ03_13590</name>
</gene>
<protein>
    <recommendedName>
        <fullName evidence="4">Darcynin 1</fullName>
    </recommendedName>
</protein>
<dbReference type="EMBL" id="JAQQXT010000007">
    <property type="protein sequence ID" value="MDC8772611.1"/>
    <property type="molecule type" value="Genomic_DNA"/>
</dbReference>
<dbReference type="Pfam" id="PF17074">
    <property type="entry name" value="Darcynin"/>
    <property type="match status" value="1"/>
</dbReference>
<dbReference type="Proteomes" id="UP001221189">
    <property type="component" value="Unassembled WGS sequence"/>
</dbReference>
<comment type="caution">
    <text evidence="2">The sequence shown here is derived from an EMBL/GenBank/DDBJ whole genome shotgun (WGS) entry which is preliminary data.</text>
</comment>
<evidence type="ECO:0008006" key="4">
    <source>
        <dbReference type="Google" id="ProtNLM"/>
    </source>
</evidence>
<evidence type="ECO:0000256" key="1">
    <source>
        <dbReference type="ARBA" id="ARBA00006869"/>
    </source>
</evidence>
<reference evidence="2 3" key="1">
    <citation type="submission" date="2022-10" db="EMBL/GenBank/DDBJ databases">
        <title>Paucibacter sp. hw1 Genome sequencing.</title>
        <authorList>
            <person name="Park S."/>
        </authorList>
    </citation>
    <scope>NUCLEOTIDE SEQUENCE [LARGE SCALE GENOMIC DNA]</scope>
    <source>
        <strain evidence="3">hw1</strain>
    </source>
</reference>
<proteinExistence type="inferred from homology"/>
<organism evidence="2 3">
    <name type="scientific">Roseateles albus</name>
    <dbReference type="NCBI Taxonomy" id="2987525"/>
    <lineage>
        <taxon>Bacteria</taxon>
        <taxon>Pseudomonadati</taxon>
        <taxon>Pseudomonadota</taxon>
        <taxon>Betaproteobacteria</taxon>
        <taxon>Burkholderiales</taxon>
        <taxon>Sphaerotilaceae</taxon>
        <taxon>Roseateles</taxon>
    </lineage>
</organism>
<evidence type="ECO:0000313" key="2">
    <source>
        <dbReference type="EMBL" id="MDC8772611.1"/>
    </source>
</evidence>
<comment type="similarity">
    <text evidence="1">Belongs to the darcynin family.</text>
</comment>
<accession>A0ABT5KFB9</accession>